<feature type="compositionally biased region" description="Polar residues" evidence="1">
    <location>
        <begin position="268"/>
        <end position="278"/>
    </location>
</feature>
<feature type="compositionally biased region" description="Low complexity" evidence="1">
    <location>
        <begin position="483"/>
        <end position="493"/>
    </location>
</feature>
<feature type="region of interest" description="Disordered" evidence="1">
    <location>
        <begin position="314"/>
        <end position="423"/>
    </location>
</feature>
<dbReference type="Proteomes" id="UP001201980">
    <property type="component" value="Unassembled WGS sequence"/>
</dbReference>
<evidence type="ECO:0000313" key="3">
    <source>
        <dbReference type="EMBL" id="KAJ2894925.1"/>
    </source>
</evidence>
<feature type="compositionally biased region" description="Low complexity" evidence="1">
    <location>
        <begin position="321"/>
        <end position="342"/>
    </location>
</feature>
<reference evidence="3" key="1">
    <citation type="submission" date="2022-07" db="EMBL/GenBank/DDBJ databases">
        <title>Draft genome sequence of Zalerion maritima ATCC 34329, a (micro)plastics degrading marine fungus.</title>
        <authorList>
            <person name="Paco A."/>
            <person name="Goncalves M.F.M."/>
            <person name="Rocha-Santos T.A.P."/>
            <person name="Alves A."/>
        </authorList>
    </citation>
    <scope>NUCLEOTIDE SEQUENCE</scope>
    <source>
        <strain evidence="3">ATCC 34329</strain>
    </source>
</reference>
<feature type="region of interest" description="Disordered" evidence="1">
    <location>
        <begin position="479"/>
        <end position="542"/>
    </location>
</feature>
<feature type="compositionally biased region" description="Pro residues" evidence="1">
    <location>
        <begin position="178"/>
        <end position="187"/>
    </location>
</feature>
<feature type="region of interest" description="Disordered" evidence="1">
    <location>
        <begin position="1"/>
        <end position="199"/>
    </location>
</feature>
<evidence type="ECO:0000256" key="1">
    <source>
        <dbReference type="SAM" id="MobiDB-lite"/>
    </source>
</evidence>
<accession>A0AAD5RJ69</accession>
<feature type="compositionally biased region" description="Polar residues" evidence="1">
    <location>
        <begin position="165"/>
        <end position="174"/>
    </location>
</feature>
<organism evidence="3 4">
    <name type="scientific">Zalerion maritima</name>
    <dbReference type="NCBI Taxonomy" id="339359"/>
    <lineage>
        <taxon>Eukaryota</taxon>
        <taxon>Fungi</taxon>
        <taxon>Dikarya</taxon>
        <taxon>Ascomycota</taxon>
        <taxon>Pezizomycotina</taxon>
        <taxon>Sordariomycetes</taxon>
        <taxon>Lulworthiomycetidae</taxon>
        <taxon>Lulworthiales</taxon>
        <taxon>Lulworthiaceae</taxon>
        <taxon>Zalerion</taxon>
    </lineage>
</organism>
<comment type="caution">
    <text evidence="3">The sequence shown here is derived from an EMBL/GenBank/DDBJ whole genome shotgun (WGS) entry which is preliminary data.</text>
</comment>
<keyword evidence="4" id="KW-1185">Reference proteome</keyword>
<feature type="compositionally biased region" description="Gly residues" evidence="1">
    <location>
        <begin position="591"/>
        <end position="624"/>
    </location>
</feature>
<feature type="region of interest" description="Disordered" evidence="1">
    <location>
        <begin position="212"/>
        <end position="284"/>
    </location>
</feature>
<feature type="compositionally biased region" description="Basic and acidic residues" evidence="1">
    <location>
        <begin position="53"/>
        <end position="63"/>
    </location>
</feature>
<feature type="compositionally biased region" description="Polar residues" evidence="1">
    <location>
        <begin position="120"/>
        <end position="134"/>
    </location>
</feature>
<feature type="compositionally biased region" description="Polar residues" evidence="1">
    <location>
        <begin position="396"/>
        <end position="406"/>
    </location>
</feature>
<dbReference type="EMBL" id="JAKWBI020000446">
    <property type="protein sequence ID" value="KAJ2894925.1"/>
    <property type="molecule type" value="Genomic_DNA"/>
</dbReference>
<feature type="compositionally biased region" description="Pro residues" evidence="1">
    <location>
        <begin position="364"/>
        <end position="378"/>
    </location>
</feature>
<feature type="compositionally biased region" description="Polar residues" evidence="1">
    <location>
        <begin position="222"/>
        <end position="238"/>
    </location>
</feature>
<proteinExistence type="predicted"/>
<protein>
    <submittedName>
        <fullName evidence="3">Histone promoter control protein 2</fullName>
    </submittedName>
</protein>
<feature type="domain" description="Hpc2-related" evidence="2">
    <location>
        <begin position="528"/>
        <end position="570"/>
    </location>
</feature>
<dbReference type="Pfam" id="PF08729">
    <property type="entry name" value="HUN"/>
    <property type="match status" value="1"/>
</dbReference>
<dbReference type="InterPro" id="IPR014840">
    <property type="entry name" value="HRD"/>
</dbReference>
<name>A0AAD5RJ69_9PEZI</name>
<gene>
    <name evidence="3" type="ORF">MKZ38_007094</name>
</gene>
<dbReference type="AlphaFoldDB" id="A0AAD5RJ69"/>
<evidence type="ECO:0000313" key="4">
    <source>
        <dbReference type="Proteomes" id="UP001201980"/>
    </source>
</evidence>
<evidence type="ECO:0000259" key="2">
    <source>
        <dbReference type="Pfam" id="PF08729"/>
    </source>
</evidence>
<feature type="compositionally biased region" description="Polar residues" evidence="1">
    <location>
        <begin position="92"/>
        <end position="111"/>
    </location>
</feature>
<feature type="region of interest" description="Disordered" evidence="1">
    <location>
        <begin position="566"/>
        <end position="671"/>
    </location>
</feature>
<feature type="compositionally biased region" description="Basic and acidic residues" evidence="1">
    <location>
        <begin position="633"/>
        <end position="648"/>
    </location>
</feature>
<sequence length="671" mass="69722">MNDPSLSVGIPPASGTRFDVVSPVQQQHDPSVPLTKAGLPRKKPGRKPGSTVKPRDPDSDAAKARKPRKPRDPNAPPIQRKRKAPPTAADGPTSNAVTPDDVPSNNHSSNPLAAAAAAGTSLSSFADAAQSHQPRMSDFTDMRMAASRSPAQSGMMNKVPKRESMPSSMQNILNSEPDPSPPAPTVPPARSVFDPVRGSYDPVRETMMARDPYGTASLGSPRATQAQTLNRASASPSIASLVDGPVPQMRSPVSSFNVTQPHAAASRQEPTSMPTSPSHPIRTAQHAVLAAPNSTSTMTAANNVHAANAALPIQDPAQPKSHSTSSASASGPAANKFAAASAKQPTKPIIKPVVRTLSESKKQPPLPPPVPTLKPDPPTRQTGTGSILGLLKKSSPKQTSVASSSPHLKGVKEPLPALPDSSNPLDFGKVQAGDTDGTSIVLRIALNGQTNKYVNFMQMAEERYGWDALHPRAAAQRDRKARIAAATSALAQAGSGRESGDEMSDDVSEGENSGAGGLTSGAEAKPVKKKRNFKEDEYDKDDDFVDDSEMLWEEQAAASRDGFFVYSGPLVPEAPKSPIDPVPKRGRGSRGGRGGGRGAGTGRGGGPGSRGGGTGRGGGPGSRGGQVRKPRITKAEKEQRERDERDRLAALASGTGLMGGANPFAAGMAGN</sequence>
<feature type="compositionally biased region" description="Polar residues" evidence="1">
    <location>
        <begin position="251"/>
        <end position="260"/>
    </location>
</feature>